<dbReference type="NCBIfam" id="NF010013">
    <property type="entry name" value="PRK13487.1"/>
    <property type="match status" value="1"/>
</dbReference>
<dbReference type="GO" id="GO:0006935">
    <property type="term" value="P:chemotaxis"/>
    <property type="evidence" value="ECO:0007669"/>
    <property type="project" value="UniProtKB-UniRule"/>
</dbReference>
<dbReference type="InterPro" id="IPR005659">
    <property type="entry name" value="Chemorcpt_Glu_NH3ase_CheD"/>
</dbReference>
<comment type="catalytic activity">
    <reaction evidence="3">
        <text>L-glutaminyl-[protein] + H2O = L-glutamyl-[protein] + NH4(+)</text>
        <dbReference type="Rhea" id="RHEA:16441"/>
        <dbReference type="Rhea" id="RHEA-COMP:10207"/>
        <dbReference type="Rhea" id="RHEA-COMP:10208"/>
        <dbReference type="ChEBI" id="CHEBI:15377"/>
        <dbReference type="ChEBI" id="CHEBI:28938"/>
        <dbReference type="ChEBI" id="CHEBI:29973"/>
        <dbReference type="ChEBI" id="CHEBI:30011"/>
        <dbReference type="EC" id="3.5.1.44"/>
    </reaction>
</comment>
<accession>A0A843YNB8</accession>
<evidence type="ECO:0000313" key="4">
    <source>
        <dbReference type="EMBL" id="MQQ99476.1"/>
    </source>
</evidence>
<organism evidence="4 5">
    <name type="scientific">Glaciimonas soli</name>
    <dbReference type="NCBI Taxonomy" id="2590999"/>
    <lineage>
        <taxon>Bacteria</taxon>
        <taxon>Pseudomonadati</taxon>
        <taxon>Pseudomonadota</taxon>
        <taxon>Betaproteobacteria</taxon>
        <taxon>Burkholderiales</taxon>
        <taxon>Oxalobacteraceae</taxon>
        <taxon>Glaciimonas</taxon>
    </lineage>
</organism>
<dbReference type="HAMAP" id="MF_01440">
    <property type="entry name" value="CheD"/>
    <property type="match status" value="1"/>
</dbReference>
<gene>
    <name evidence="3 4" type="primary">cheD</name>
    <name evidence="4" type="ORF">GEV47_02095</name>
</gene>
<keyword evidence="5" id="KW-1185">Reference proteome</keyword>
<dbReference type="PANTHER" id="PTHR35147:SF2">
    <property type="entry name" value="CHEMORECEPTOR GLUTAMINE DEAMIDASE CHED-RELATED"/>
    <property type="match status" value="1"/>
</dbReference>
<evidence type="ECO:0000256" key="1">
    <source>
        <dbReference type="ARBA" id="ARBA00022500"/>
    </source>
</evidence>
<dbReference type="SUPFAM" id="SSF64438">
    <property type="entry name" value="CNF1/YfiH-like putative cysteine hydrolases"/>
    <property type="match status" value="1"/>
</dbReference>
<name>A0A843YNB8_9BURK</name>
<dbReference type="OrthoDB" id="9807202at2"/>
<dbReference type="AlphaFoldDB" id="A0A843YNB8"/>
<dbReference type="Gene3D" id="3.30.1330.200">
    <property type="match status" value="1"/>
</dbReference>
<dbReference type="InterPro" id="IPR011324">
    <property type="entry name" value="Cytotoxic_necrot_fac-like_cat"/>
</dbReference>
<dbReference type="Pfam" id="PF03975">
    <property type="entry name" value="CheD"/>
    <property type="match status" value="1"/>
</dbReference>
<sequence>MLMAMIEEVANHHYFDHGFDVAAVKLLPNQYYVTDKEMLLTTVLGSCIAVCMSDRIAGVGGMNHFMLPDLEQRSDDGKPSPVPTRDMRYGTYAMQVLLEQLMKAGAQRERLEVKVFGGGAVLDNMRALNIGERNSEFILRYLRNVGIPVAAQDLGGNFPRRVLYFPKSGVTMVRTLRRKNDLQLVQTQEIQEISDTRKWLIRTQPAPFFVAKQTELEKYSGGIGSGSEK</sequence>
<dbReference type="InterPro" id="IPR038592">
    <property type="entry name" value="CheD-like_sf"/>
</dbReference>
<proteinExistence type="inferred from homology"/>
<reference evidence="4 5" key="1">
    <citation type="submission" date="2019-10" db="EMBL/GenBank/DDBJ databases">
        <title>Glaciimonas soli sp. nov., a psychrophilic bacterium isolated from the forest soil of a high elevation mountain in Taiwan.</title>
        <authorList>
            <person name="Wang L.-T."/>
            <person name="Shieh W.Y."/>
        </authorList>
    </citation>
    <scope>NUCLEOTIDE SEQUENCE [LARGE SCALE GENOMIC DNA]</scope>
    <source>
        <strain evidence="4 5">GS1</strain>
    </source>
</reference>
<dbReference type="PANTHER" id="PTHR35147">
    <property type="entry name" value="CHEMORECEPTOR GLUTAMINE DEAMIDASE CHED-RELATED"/>
    <property type="match status" value="1"/>
</dbReference>
<comment type="function">
    <text evidence="3">Probably deamidates glutamine residues to glutamate on methyl-accepting chemotaxis receptors (MCPs), playing an important role in chemotaxis.</text>
</comment>
<keyword evidence="4" id="KW-0675">Receptor</keyword>
<comment type="caution">
    <text evidence="4">The sequence shown here is derived from an EMBL/GenBank/DDBJ whole genome shotgun (WGS) entry which is preliminary data.</text>
</comment>
<protein>
    <recommendedName>
        <fullName evidence="3">Probable chemoreceptor glutamine deamidase CheD</fullName>
        <ecNumber evidence="3">3.5.1.44</ecNumber>
    </recommendedName>
</protein>
<dbReference type="EC" id="3.5.1.44" evidence="3"/>
<keyword evidence="1 3" id="KW-0145">Chemotaxis</keyword>
<evidence type="ECO:0000313" key="5">
    <source>
        <dbReference type="Proteomes" id="UP000451565"/>
    </source>
</evidence>
<dbReference type="EMBL" id="WINI01000001">
    <property type="protein sequence ID" value="MQQ99476.1"/>
    <property type="molecule type" value="Genomic_DNA"/>
</dbReference>
<comment type="similarity">
    <text evidence="3">Belongs to the CheD family.</text>
</comment>
<evidence type="ECO:0000256" key="3">
    <source>
        <dbReference type="HAMAP-Rule" id="MF_01440"/>
    </source>
</evidence>
<keyword evidence="2 3" id="KW-0378">Hydrolase</keyword>
<dbReference type="Proteomes" id="UP000451565">
    <property type="component" value="Unassembled WGS sequence"/>
</dbReference>
<dbReference type="CDD" id="cd16352">
    <property type="entry name" value="CheD"/>
    <property type="match status" value="1"/>
</dbReference>
<dbReference type="GO" id="GO:0050568">
    <property type="term" value="F:protein-glutamine glutaminase activity"/>
    <property type="evidence" value="ECO:0007669"/>
    <property type="project" value="UniProtKB-UniRule"/>
</dbReference>
<evidence type="ECO:0000256" key="2">
    <source>
        <dbReference type="ARBA" id="ARBA00022801"/>
    </source>
</evidence>